<feature type="coiled-coil region" evidence="1">
    <location>
        <begin position="88"/>
        <end position="118"/>
    </location>
</feature>
<reference evidence="3" key="1">
    <citation type="submission" date="2020-08" db="EMBL/GenBank/DDBJ databases">
        <title>Genome public.</title>
        <authorList>
            <person name="Liu C."/>
            <person name="Sun Q."/>
        </authorList>
    </citation>
    <scope>NUCLEOTIDE SEQUENCE</scope>
    <source>
        <strain evidence="3">NSJ-53</strain>
    </source>
</reference>
<keyword evidence="1" id="KW-0175">Coiled coil</keyword>
<evidence type="ECO:0000313" key="3">
    <source>
        <dbReference type="EMBL" id="MBC8530313.1"/>
    </source>
</evidence>
<dbReference type="InterPro" id="IPR025378">
    <property type="entry name" value="DUF4368"/>
</dbReference>
<evidence type="ECO:0000313" key="4">
    <source>
        <dbReference type="Proteomes" id="UP000623172"/>
    </source>
</evidence>
<protein>
    <submittedName>
        <fullName evidence="3">DUF4368 domain-containing protein</fullName>
    </submittedName>
</protein>
<evidence type="ECO:0000259" key="2">
    <source>
        <dbReference type="Pfam" id="PF14287"/>
    </source>
</evidence>
<proteinExistence type="predicted"/>
<dbReference type="Pfam" id="PF14287">
    <property type="entry name" value="DUF4368"/>
    <property type="match status" value="1"/>
</dbReference>
<keyword evidence="4" id="KW-1185">Reference proteome</keyword>
<feature type="domain" description="DUF4368" evidence="2">
    <location>
        <begin position="162"/>
        <end position="228"/>
    </location>
</feature>
<dbReference type="Proteomes" id="UP000623172">
    <property type="component" value="Unassembled WGS sequence"/>
</dbReference>
<organism evidence="3 4">
    <name type="scientific">Gehongia tenuis</name>
    <dbReference type="NCBI Taxonomy" id="2763655"/>
    <lineage>
        <taxon>Bacteria</taxon>
        <taxon>Bacillati</taxon>
        <taxon>Bacillota</taxon>
        <taxon>Clostridia</taxon>
        <taxon>Christensenellales</taxon>
        <taxon>Christensenellaceae</taxon>
        <taxon>Gehongia</taxon>
    </lineage>
</organism>
<name>A0A926HNM4_9FIRM</name>
<dbReference type="AlphaFoldDB" id="A0A926HNM4"/>
<comment type="caution">
    <text evidence="3">The sequence shown here is derived from an EMBL/GenBank/DDBJ whole genome shotgun (WGS) entry which is preliminary data.</text>
</comment>
<gene>
    <name evidence="3" type="ORF">H8696_00435</name>
</gene>
<sequence length="228" mass="26066">MIDSDRIFQRANIQELRSCGSTHYLCRCGNWEESKYTYVCGKCHTHKEECTPHTIKAAYLRETALAAIQKVCAAARTDREAFIAHLTAKQSGQAKQELAAKRKELEEAKKRLAEVDNLIAVTFEKLATGILTDEQFRQLNGRYLEEQETLKGRSAELEAGLAKEQDELNNIGKFLAIVDRHIEVTELTPDILREFVHHITVHERDGAYKKKFYSQQVDICFNHIGTIQ</sequence>
<evidence type="ECO:0000256" key="1">
    <source>
        <dbReference type="SAM" id="Coils"/>
    </source>
</evidence>
<dbReference type="EMBL" id="JACRSR010000001">
    <property type="protein sequence ID" value="MBC8530313.1"/>
    <property type="molecule type" value="Genomic_DNA"/>
</dbReference>
<accession>A0A926HNM4</accession>
<dbReference type="RefSeq" id="WP_249314211.1">
    <property type="nucleotide sequence ID" value="NZ_JACRSR010000001.1"/>
</dbReference>